<dbReference type="RefSeq" id="WP_224605185.1">
    <property type="nucleotide sequence ID" value="NZ_JAIQXV010000002.1"/>
</dbReference>
<gene>
    <name evidence="1" type="ORF">ACFP90_10630</name>
</gene>
<dbReference type="Proteomes" id="UP001596317">
    <property type="component" value="Unassembled WGS sequence"/>
</dbReference>
<proteinExistence type="predicted"/>
<keyword evidence="2" id="KW-1185">Reference proteome</keyword>
<comment type="caution">
    <text evidence="1">The sequence shown here is derived from an EMBL/GenBank/DDBJ whole genome shotgun (WGS) entry which is preliminary data.</text>
</comment>
<name>A0ABW1ZK41_9DEIO</name>
<evidence type="ECO:0000313" key="1">
    <source>
        <dbReference type="EMBL" id="MFC6660752.1"/>
    </source>
</evidence>
<sequence length="142" mass="16357">MKMLEAQNSMSGFRRIDSTVWRKTEGVSGQVVDFDIRTDEPFTQETQEIEKFFGQVKASEPAYRALIAQDFVRDDAWSTWCGIENPGQEALCDSMQLRWIIATTDKSSRWGYILVYDSLLPNAYELSGWFDAQGHFMHAEVE</sequence>
<reference evidence="2" key="1">
    <citation type="journal article" date="2019" name="Int. J. Syst. Evol. Microbiol.">
        <title>The Global Catalogue of Microorganisms (GCM) 10K type strain sequencing project: providing services to taxonomists for standard genome sequencing and annotation.</title>
        <authorList>
            <consortium name="The Broad Institute Genomics Platform"/>
            <consortium name="The Broad Institute Genome Sequencing Center for Infectious Disease"/>
            <person name="Wu L."/>
            <person name="Ma J."/>
        </authorList>
    </citation>
    <scope>NUCLEOTIDE SEQUENCE [LARGE SCALE GENOMIC DNA]</scope>
    <source>
        <strain evidence="2">CCUG 63830</strain>
    </source>
</reference>
<evidence type="ECO:0000313" key="2">
    <source>
        <dbReference type="Proteomes" id="UP001596317"/>
    </source>
</evidence>
<organism evidence="1 2">
    <name type="scientific">Deinococcus multiflagellatus</name>
    <dbReference type="NCBI Taxonomy" id="1656887"/>
    <lineage>
        <taxon>Bacteria</taxon>
        <taxon>Thermotogati</taxon>
        <taxon>Deinococcota</taxon>
        <taxon>Deinococci</taxon>
        <taxon>Deinococcales</taxon>
        <taxon>Deinococcaceae</taxon>
        <taxon>Deinococcus</taxon>
    </lineage>
</organism>
<accession>A0ABW1ZK41</accession>
<dbReference type="EMBL" id="JBHSWB010000001">
    <property type="protein sequence ID" value="MFC6660752.1"/>
    <property type="molecule type" value="Genomic_DNA"/>
</dbReference>
<protein>
    <submittedName>
        <fullName evidence="1">Uncharacterized protein</fullName>
    </submittedName>
</protein>